<feature type="region of interest" description="Disordered" evidence="1">
    <location>
        <begin position="37"/>
        <end position="86"/>
    </location>
</feature>
<evidence type="ECO:0000313" key="2">
    <source>
        <dbReference type="EMBL" id="GFR49591.1"/>
    </source>
</evidence>
<feature type="compositionally biased region" description="Low complexity" evidence="1">
    <location>
        <begin position="52"/>
        <end position="72"/>
    </location>
</feature>
<evidence type="ECO:0000256" key="1">
    <source>
        <dbReference type="SAM" id="MobiDB-lite"/>
    </source>
</evidence>
<dbReference type="AlphaFoldDB" id="A0AAD3E1C6"/>
<comment type="caution">
    <text evidence="2">The sequence shown here is derived from an EMBL/GenBank/DDBJ whole genome shotgun (WGS) entry which is preliminary data.</text>
</comment>
<organism evidence="2 3">
    <name type="scientific">Astrephomene gubernaculifera</name>
    <dbReference type="NCBI Taxonomy" id="47775"/>
    <lineage>
        <taxon>Eukaryota</taxon>
        <taxon>Viridiplantae</taxon>
        <taxon>Chlorophyta</taxon>
        <taxon>core chlorophytes</taxon>
        <taxon>Chlorophyceae</taxon>
        <taxon>CS clade</taxon>
        <taxon>Chlamydomonadales</taxon>
        <taxon>Astrephomenaceae</taxon>
        <taxon>Astrephomene</taxon>
    </lineage>
</organism>
<feature type="region of interest" description="Disordered" evidence="1">
    <location>
        <begin position="206"/>
        <end position="255"/>
    </location>
</feature>
<dbReference type="InterPro" id="IPR011990">
    <property type="entry name" value="TPR-like_helical_dom_sf"/>
</dbReference>
<accession>A0AAD3E1C6</accession>
<evidence type="ECO:0000313" key="3">
    <source>
        <dbReference type="Proteomes" id="UP001054857"/>
    </source>
</evidence>
<protein>
    <submittedName>
        <fullName evidence="2">Uncharacterized protein</fullName>
    </submittedName>
</protein>
<sequence length="361" mass="36900">MSDRSFSSLRDSAIARAEAGDFPSAVRLFRRALLQAAQQATAAHPADGPDTAASSNPDAASRPAAATSSFPSSPSPSPSSAVRQQQVAAVHDMLAQCLMELGAEAEWEGEGGGAEVEACVEGGEGSLWQDALMHAGEAVSLRPQWVPGLLTYGRCLRNCGLLDEALRALRAAEQLLEAQRSGGSSSRSSSRSGAGALACGPCSCRRAAPAGQPSPDEAGGSSGQPPQRPAVQATPPDFERNHGQEEEEEEYGSPDAAELVADVARELEEVSELWQQQLARDVGLPGLRIRQDAGHAGGGPGRRVWECGIQLAAHLVRWSAAERAAGQVGASGASGESECGSRDSVGRGGGSAGGCTLGGGG</sequence>
<proteinExistence type="predicted"/>
<dbReference type="SUPFAM" id="SSF48452">
    <property type="entry name" value="TPR-like"/>
    <property type="match status" value="1"/>
</dbReference>
<gene>
    <name evidence="2" type="ORF">Agub_g11659</name>
</gene>
<reference evidence="2 3" key="1">
    <citation type="journal article" date="2021" name="Sci. Rep.">
        <title>Genome sequencing of the multicellular alga Astrephomene provides insights into convergent evolution of germ-soma differentiation.</title>
        <authorList>
            <person name="Yamashita S."/>
            <person name="Yamamoto K."/>
            <person name="Matsuzaki R."/>
            <person name="Suzuki S."/>
            <person name="Yamaguchi H."/>
            <person name="Hirooka S."/>
            <person name="Minakuchi Y."/>
            <person name="Miyagishima S."/>
            <person name="Kawachi M."/>
            <person name="Toyoda A."/>
            <person name="Nozaki H."/>
        </authorList>
    </citation>
    <scope>NUCLEOTIDE SEQUENCE [LARGE SCALE GENOMIC DNA]</scope>
    <source>
        <strain evidence="2 3">NIES-4017</strain>
    </source>
</reference>
<dbReference type="Proteomes" id="UP001054857">
    <property type="component" value="Unassembled WGS sequence"/>
</dbReference>
<keyword evidence="3" id="KW-1185">Reference proteome</keyword>
<feature type="region of interest" description="Disordered" evidence="1">
    <location>
        <begin position="326"/>
        <end position="361"/>
    </location>
</feature>
<name>A0AAD3E1C6_9CHLO</name>
<feature type="compositionally biased region" description="Low complexity" evidence="1">
    <location>
        <begin position="326"/>
        <end position="338"/>
    </location>
</feature>
<dbReference type="EMBL" id="BMAR01000031">
    <property type="protein sequence ID" value="GFR49591.1"/>
    <property type="molecule type" value="Genomic_DNA"/>
</dbReference>
<feature type="non-terminal residue" evidence="2">
    <location>
        <position position="361"/>
    </location>
</feature>
<dbReference type="Gene3D" id="1.25.40.10">
    <property type="entry name" value="Tetratricopeptide repeat domain"/>
    <property type="match status" value="1"/>
</dbReference>
<feature type="compositionally biased region" description="Gly residues" evidence="1">
    <location>
        <begin position="346"/>
        <end position="361"/>
    </location>
</feature>